<reference evidence="4 5" key="1">
    <citation type="submission" date="2016-04" db="EMBL/GenBank/DDBJ databases">
        <title>A degradative enzymes factory behind the ericoid mycorrhizal symbiosis.</title>
        <authorList>
            <consortium name="DOE Joint Genome Institute"/>
            <person name="Martino E."/>
            <person name="Morin E."/>
            <person name="Grelet G."/>
            <person name="Kuo A."/>
            <person name="Kohler A."/>
            <person name="Daghino S."/>
            <person name="Barry K."/>
            <person name="Choi C."/>
            <person name="Cichocki N."/>
            <person name="Clum A."/>
            <person name="Copeland A."/>
            <person name="Hainaut M."/>
            <person name="Haridas S."/>
            <person name="Labutti K."/>
            <person name="Lindquist E."/>
            <person name="Lipzen A."/>
            <person name="Khouja H.-R."/>
            <person name="Murat C."/>
            <person name="Ohm R."/>
            <person name="Olson A."/>
            <person name="Spatafora J."/>
            <person name="Veneault-Fourrey C."/>
            <person name="Henrissat B."/>
            <person name="Grigoriev I."/>
            <person name="Martin F."/>
            <person name="Perotto S."/>
        </authorList>
    </citation>
    <scope>NUCLEOTIDE SEQUENCE [LARGE SCALE GENOMIC DNA]</scope>
    <source>
        <strain evidence="4 5">F</strain>
    </source>
</reference>
<evidence type="ECO:0000313" key="4">
    <source>
        <dbReference type="EMBL" id="PMD47239.1"/>
    </source>
</evidence>
<gene>
    <name evidence="4" type="ORF">L207DRAFT_627919</name>
</gene>
<dbReference type="OrthoDB" id="5406607at2759"/>
<accession>A0A2J6S904</accession>
<keyword evidence="5" id="KW-1185">Reference proteome</keyword>
<feature type="coiled-coil region" evidence="1">
    <location>
        <begin position="672"/>
        <end position="706"/>
    </location>
</feature>
<evidence type="ECO:0000256" key="2">
    <source>
        <dbReference type="SAM" id="Phobius"/>
    </source>
</evidence>
<feature type="transmembrane region" description="Helical" evidence="2">
    <location>
        <begin position="596"/>
        <end position="619"/>
    </location>
</feature>
<keyword evidence="2" id="KW-0812">Transmembrane</keyword>
<feature type="transmembrane region" description="Helical" evidence="2">
    <location>
        <begin position="482"/>
        <end position="502"/>
    </location>
</feature>
<feature type="transmembrane region" description="Helical" evidence="2">
    <location>
        <begin position="631"/>
        <end position="653"/>
    </location>
</feature>
<dbReference type="InterPro" id="IPR045518">
    <property type="entry name" value="2EXR"/>
</dbReference>
<keyword evidence="1" id="KW-0175">Coiled coil</keyword>
<sequence>MSELAEAAEVAEFALFPKLPLELRQKIWKAAVPAFEVGEFLEIEVGETWERNCTKFPTASCAKQVNREGSGYLNRIEFYIEYSFDKSLLETSSEPRRYILRSLPASVASVEPLEVIRFNPKKTTIYIKSVRSTTPSSEKIERIATDAWLFDDTYYAFNFDEEHETWCLLFKNMFPDMKVVVVALDSEKDKDGRDIKEYVLKWWKRLEADKGLRVHMGSRAFPELKFHKGKLGSEDCRMVGTCFPSWALHKLFTNGASTVVLCDSSLLLNVLLRSKDTMYFPGCWRSHFLVHTFLCAIIRATPTAGPSINITVSVPAGTSDHGDPNLLSTVKTLPEESTTDLAFAVFLAIAFQFSGVARGFEAIARHASFSWRRKTFSCDDLRTAARAGALCIVVRNEYWDGLGLSIEGVKPNLDRSKYQLEYVIPTYRKVHGLSKLPEDYQEDLTLSSSTSIPQSMVAIFQVLYVSYTLYKTRGDQLNRDGYAAFGLTVTPYIIMSFLNLLGNISTPDYPTLYLVGSAELEEAKLREDVAIDGVVGSVVLVTWDVECKESFTGLVRWPLSHRDERYKTFFAECSPFKIVDGEHPFRGHKPLRRSSYLWWGFMVLLGTISYAVIGALTQFQAAQSTQAQRVFTMFWLASGVFIRATIPLISFSFHEVVDIIKGAFSQKARENAINARETAAVAKENAKKAMEKAEAVMERAMTAKDNADVAREAAKGAQKVIEDAEEGQPGVDTQGGSTEFTTWRIGRLS</sequence>
<evidence type="ECO:0000313" key="5">
    <source>
        <dbReference type="Proteomes" id="UP000235786"/>
    </source>
</evidence>
<name>A0A2J6S904_HYAVF</name>
<evidence type="ECO:0000259" key="3">
    <source>
        <dbReference type="Pfam" id="PF20150"/>
    </source>
</evidence>
<evidence type="ECO:0000256" key="1">
    <source>
        <dbReference type="SAM" id="Coils"/>
    </source>
</evidence>
<dbReference type="EMBL" id="KZ613938">
    <property type="protein sequence ID" value="PMD47239.1"/>
    <property type="molecule type" value="Genomic_DNA"/>
</dbReference>
<dbReference type="Proteomes" id="UP000235786">
    <property type="component" value="Unassembled WGS sequence"/>
</dbReference>
<protein>
    <recommendedName>
        <fullName evidence="3">2EXR domain-containing protein</fullName>
    </recommendedName>
</protein>
<dbReference type="Pfam" id="PF20150">
    <property type="entry name" value="2EXR"/>
    <property type="match status" value="1"/>
</dbReference>
<keyword evidence="2" id="KW-0472">Membrane</keyword>
<dbReference type="AlphaFoldDB" id="A0A2J6S904"/>
<organism evidence="4 5">
    <name type="scientific">Hyaloscypha variabilis (strain UAMH 11265 / GT02V1 / F)</name>
    <name type="common">Meliniomyces variabilis</name>
    <dbReference type="NCBI Taxonomy" id="1149755"/>
    <lineage>
        <taxon>Eukaryota</taxon>
        <taxon>Fungi</taxon>
        <taxon>Dikarya</taxon>
        <taxon>Ascomycota</taxon>
        <taxon>Pezizomycotina</taxon>
        <taxon>Leotiomycetes</taxon>
        <taxon>Helotiales</taxon>
        <taxon>Hyaloscyphaceae</taxon>
        <taxon>Hyaloscypha</taxon>
        <taxon>Hyaloscypha variabilis</taxon>
    </lineage>
</organism>
<proteinExistence type="predicted"/>
<feature type="domain" description="2EXR" evidence="3">
    <location>
        <begin position="13"/>
        <end position="124"/>
    </location>
</feature>
<keyword evidence="2" id="KW-1133">Transmembrane helix</keyword>